<reference evidence="1 2" key="1">
    <citation type="journal article" date="2021" name="Appl. Microbiol. Biotechnol.">
        <title>Biotechnological applications of marine bacteria in bioremediation of environments polluted with hydrocarbons and plastics.</title>
        <authorList>
            <person name="Muriel-Millan L.F."/>
            <person name="Millan-Lopez S."/>
            <person name="Pardo-Lopez L."/>
        </authorList>
    </citation>
    <scope>NUCLEOTIDE SEQUENCE [LARGE SCALE GENOMIC DNA]</scope>
    <source>
        <strain evidence="1 2">GOM4</strain>
    </source>
</reference>
<accession>A0ACC5VIZ4</accession>
<sequence length="440" mass="49786">MYAVSDSDAYPSERDAVQRLAPQPRSIAETGLSDQLLADLLCKHLHEGGALDMSRLVERLTLPGAVLEEVLGLLRKDGRIEVLGQHNGQALRYGLTERGRNAARAALERSGYVGAAPFPVSTYRSLVKVQTIHHGRVNAERMRSSFSGVVLADDLLDQLGVALNSGRAIMLYGPAGTGKTYISARLARLFSEAIWVPYAIAVNDAVVEIYDPQIHQRLDEDEQSPSLLLSEGVDRRLLCCMRPLAVSGGELSMEQLDIRYDPFSRRYLAPLQLKASNGLFVIDDLGRQRMPPLDLFNRWIVPMEEKRDFLNFGGGQQCALPFDMVLVFSTNLNPLELADEAFLRRIGYKLRFNYLRPLEYERLWRQETERLGIAFDAHLLRYVLHDLYEAEGMPLVPCHPRDLLSMALDRQRYAQRSGPLTPDDLQWAWRNYFVQLEFLG</sequence>
<keyword evidence="2" id="KW-1185">Reference proteome</keyword>
<protein>
    <submittedName>
        <fullName evidence="1">AAA family ATPase</fullName>
    </submittedName>
</protein>
<name>A0ACC5VIZ4_STUCH</name>
<dbReference type="Proteomes" id="UP000782475">
    <property type="component" value="Unassembled WGS sequence"/>
</dbReference>
<organism evidence="1 2">
    <name type="scientific">Stutzerimonas chloritidismutans</name>
    <name type="common">Pseudomonas chloritidismutans</name>
    <dbReference type="NCBI Taxonomy" id="203192"/>
    <lineage>
        <taxon>Bacteria</taxon>
        <taxon>Pseudomonadati</taxon>
        <taxon>Pseudomonadota</taxon>
        <taxon>Gammaproteobacteria</taxon>
        <taxon>Pseudomonadales</taxon>
        <taxon>Pseudomonadaceae</taxon>
        <taxon>Stutzerimonas</taxon>
    </lineage>
</organism>
<dbReference type="EMBL" id="JAHHFP010000020">
    <property type="protein sequence ID" value="MBX7272328.1"/>
    <property type="molecule type" value="Genomic_DNA"/>
</dbReference>
<gene>
    <name evidence="1" type="ORF">KJJ99_11035</name>
</gene>
<evidence type="ECO:0000313" key="1">
    <source>
        <dbReference type="EMBL" id="MBX7272328.1"/>
    </source>
</evidence>
<evidence type="ECO:0000313" key="2">
    <source>
        <dbReference type="Proteomes" id="UP000782475"/>
    </source>
</evidence>
<comment type="caution">
    <text evidence="1">The sequence shown here is derived from an EMBL/GenBank/DDBJ whole genome shotgun (WGS) entry which is preliminary data.</text>
</comment>
<proteinExistence type="predicted"/>